<gene>
    <name evidence="2" type="ORF">BJ508DRAFT_312448</name>
</gene>
<feature type="region of interest" description="Disordered" evidence="1">
    <location>
        <begin position="393"/>
        <end position="428"/>
    </location>
</feature>
<feature type="compositionally biased region" description="Basic and acidic residues" evidence="1">
    <location>
        <begin position="219"/>
        <end position="231"/>
    </location>
</feature>
<feature type="region of interest" description="Disordered" evidence="1">
    <location>
        <begin position="369"/>
        <end position="388"/>
    </location>
</feature>
<dbReference type="Proteomes" id="UP000275078">
    <property type="component" value="Unassembled WGS sequence"/>
</dbReference>
<dbReference type="EMBL" id="ML119776">
    <property type="protein sequence ID" value="RPA74953.1"/>
    <property type="molecule type" value="Genomic_DNA"/>
</dbReference>
<evidence type="ECO:0000313" key="3">
    <source>
        <dbReference type="Proteomes" id="UP000275078"/>
    </source>
</evidence>
<dbReference type="OrthoDB" id="5404297at2759"/>
<evidence type="ECO:0000256" key="1">
    <source>
        <dbReference type="SAM" id="MobiDB-lite"/>
    </source>
</evidence>
<reference evidence="2 3" key="1">
    <citation type="journal article" date="2018" name="Nat. Ecol. Evol.">
        <title>Pezizomycetes genomes reveal the molecular basis of ectomycorrhizal truffle lifestyle.</title>
        <authorList>
            <person name="Murat C."/>
            <person name="Payen T."/>
            <person name="Noel B."/>
            <person name="Kuo A."/>
            <person name="Morin E."/>
            <person name="Chen J."/>
            <person name="Kohler A."/>
            <person name="Krizsan K."/>
            <person name="Balestrini R."/>
            <person name="Da Silva C."/>
            <person name="Montanini B."/>
            <person name="Hainaut M."/>
            <person name="Levati E."/>
            <person name="Barry K.W."/>
            <person name="Belfiori B."/>
            <person name="Cichocki N."/>
            <person name="Clum A."/>
            <person name="Dockter R.B."/>
            <person name="Fauchery L."/>
            <person name="Guy J."/>
            <person name="Iotti M."/>
            <person name="Le Tacon F."/>
            <person name="Lindquist E.A."/>
            <person name="Lipzen A."/>
            <person name="Malagnac F."/>
            <person name="Mello A."/>
            <person name="Molinier V."/>
            <person name="Miyauchi S."/>
            <person name="Poulain J."/>
            <person name="Riccioni C."/>
            <person name="Rubini A."/>
            <person name="Sitrit Y."/>
            <person name="Splivallo R."/>
            <person name="Traeger S."/>
            <person name="Wang M."/>
            <person name="Zifcakova L."/>
            <person name="Wipf D."/>
            <person name="Zambonelli A."/>
            <person name="Paolocci F."/>
            <person name="Nowrousian M."/>
            <person name="Ottonello S."/>
            <person name="Baldrian P."/>
            <person name="Spatafora J.W."/>
            <person name="Henrissat B."/>
            <person name="Nagy L.G."/>
            <person name="Aury J.M."/>
            <person name="Wincker P."/>
            <person name="Grigoriev I.V."/>
            <person name="Bonfante P."/>
            <person name="Martin F.M."/>
        </authorList>
    </citation>
    <scope>NUCLEOTIDE SEQUENCE [LARGE SCALE GENOMIC DNA]</scope>
    <source>
        <strain evidence="2 3">RN42</strain>
    </source>
</reference>
<sequence length="773" mass="87696">MPRASYDRVWKPDLLHTLDIGMLQHVMDWLVTMVEELKPLNHVFDTLWVELSPHPRLTRKPNKGWREIIQRQGTEYRVAARLVLAVLEASVESFRTDKYIGPKSRSRSLEQEALDDERALELDDQLQEALTAISALVDFHTLSYYSFHTVRDDLPCFNASDTTFDAASTLNQMHLALLEFFEHVEVFRGYKVTAAVKRLVRKEQKLRRPRSNSSSKTSAAERRKAVAEKNRRNREIRAEVVADASSFSFIKMHLMTHFCGATMEFGALKAWSASENERNLQDHKKGYSHSSKKEYQGQVFRYVHHLEMMRVRHRQLLDLLEKNLSLTGEVRADIENSIGYFTSKLDMQRWADRNRAVLKPKETAIKAKKQQALISKQRKEEKERQAHLQAANAALGISSSTPPNDATLDTSSVPSKDGSPSPTDEQDERDVAAHIYRHPLAPQESRSRPLSEKLSMRFKGVIHPKPGEPELNSVDLIERYLKVTDLGGALADMFSRDRDLLRQLHRDDLVERDTIATLNAFPRPSLVLPRLIFNEPDTVDDHYVVHCTPMRNFSGKPPRHDFIAYKDGSRTVMADETVARLEVMFVLEIPTTSPEGQEEIVRREYAAVRPTTFMDRSTNQVWRRTFKVVNLPKRLSTSTCSPDEGCGLSRSVLIAGKLTRNSTALKVRASCTIPLPIDHINASYMSFSLNVPILHTSTFMYLPSYVCMERVAQSIMHIQGAAGEVRQARVGKSRLLSLMDDSGGGATAATAESLAREVCLVMLGRVGYTEKLS</sequence>
<proteinExistence type="predicted"/>
<feature type="region of interest" description="Disordered" evidence="1">
    <location>
        <begin position="203"/>
        <end position="231"/>
    </location>
</feature>
<accession>A0A3N4HMA6</accession>
<evidence type="ECO:0000313" key="2">
    <source>
        <dbReference type="EMBL" id="RPA74953.1"/>
    </source>
</evidence>
<organism evidence="2 3">
    <name type="scientific">Ascobolus immersus RN42</name>
    <dbReference type="NCBI Taxonomy" id="1160509"/>
    <lineage>
        <taxon>Eukaryota</taxon>
        <taxon>Fungi</taxon>
        <taxon>Dikarya</taxon>
        <taxon>Ascomycota</taxon>
        <taxon>Pezizomycotina</taxon>
        <taxon>Pezizomycetes</taxon>
        <taxon>Pezizales</taxon>
        <taxon>Ascobolaceae</taxon>
        <taxon>Ascobolus</taxon>
    </lineage>
</organism>
<name>A0A3N4HMA6_ASCIM</name>
<feature type="compositionally biased region" description="Polar residues" evidence="1">
    <location>
        <begin position="397"/>
        <end position="423"/>
    </location>
</feature>
<keyword evidence="3" id="KW-1185">Reference proteome</keyword>
<dbReference type="AlphaFoldDB" id="A0A3N4HMA6"/>
<protein>
    <submittedName>
        <fullName evidence="2">Uncharacterized protein</fullName>
    </submittedName>
</protein>
<feature type="compositionally biased region" description="Basic and acidic residues" evidence="1">
    <location>
        <begin position="377"/>
        <end position="386"/>
    </location>
</feature>